<keyword evidence="1" id="KW-0175">Coiled coil</keyword>
<sequence>MSEYISSNTGPSIHEVNGPKNDYTSESKDGGFFSFGIATLYDFMSTVFALGQQKFEEMQLKSRVTRDAQEMANRVDEKIAEAAKEGDKATRQLPEDVINYMKQNGFKVSGKSIDQYLQENGPNLDQGKLQAVKAALETVSNRASDFVTQAQLKIQKLTQNANMITSLISSLQTMIKQLCDTIFQGIR</sequence>
<dbReference type="InterPro" id="IPR035074">
    <property type="entry name" value="EspA/CesA-like"/>
</dbReference>
<accession>A0A6L8LZC2</accession>
<dbReference type="Pfam" id="PF03433">
    <property type="entry name" value="EspA"/>
    <property type="match status" value="1"/>
</dbReference>
<keyword evidence="4" id="KW-1185">Reference proteome</keyword>
<protein>
    <submittedName>
        <fullName evidence="3">Secretion protein EspA</fullName>
    </submittedName>
</protein>
<feature type="compositionally biased region" description="Polar residues" evidence="2">
    <location>
        <begin position="1"/>
        <end position="11"/>
    </location>
</feature>
<name>A0A6L8LZC2_9VIBR</name>
<dbReference type="InterPro" id="IPR005095">
    <property type="entry name" value="EspA"/>
</dbReference>
<dbReference type="SUPFAM" id="SSF116927">
    <property type="entry name" value="EspA/CesA-like"/>
    <property type="match status" value="1"/>
</dbReference>
<dbReference type="AlphaFoldDB" id="A0A6L8LZC2"/>
<reference evidence="3 4" key="1">
    <citation type="submission" date="2020-01" db="EMBL/GenBank/DDBJ databases">
        <title>Draft Genome Sequence of Vibrio sp. strain OCN044, Isolated from a Healthy Coral at Palmyra Atoll.</title>
        <authorList>
            <person name="Videau P."/>
            <person name="Loughran R."/>
            <person name="Esquivel A."/>
            <person name="Deadmond M."/>
            <person name="Paddock B.E."/>
            <person name="Saw J.H."/>
            <person name="Ushijima B."/>
        </authorList>
    </citation>
    <scope>NUCLEOTIDE SEQUENCE [LARGE SCALE GENOMIC DNA]</scope>
    <source>
        <strain evidence="3 4">OCN044</strain>
    </source>
</reference>
<comment type="caution">
    <text evidence="3">The sequence shown here is derived from an EMBL/GenBank/DDBJ whole genome shotgun (WGS) entry which is preliminary data.</text>
</comment>
<feature type="region of interest" description="Disordered" evidence="2">
    <location>
        <begin position="1"/>
        <end position="22"/>
    </location>
</feature>
<evidence type="ECO:0000256" key="2">
    <source>
        <dbReference type="SAM" id="MobiDB-lite"/>
    </source>
</evidence>
<proteinExistence type="predicted"/>
<evidence type="ECO:0000313" key="4">
    <source>
        <dbReference type="Proteomes" id="UP000478571"/>
    </source>
</evidence>
<dbReference type="Proteomes" id="UP000478571">
    <property type="component" value="Unassembled WGS sequence"/>
</dbReference>
<feature type="coiled-coil region" evidence="1">
    <location>
        <begin position="65"/>
        <end position="92"/>
    </location>
</feature>
<gene>
    <name evidence="3" type="ORF">GTG28_04930</name>
</gene>
<organism evidence="3 4">
    <name type="scientific">Vibrio tetraodonis subsp. pristinus</name>
    <dbReference type="NCBI Taxonomy" id="2695891"/>
    <lineage>
        <taxon>Bacteria</taxon>
        <taxon>Pseudomonadati</taxon>
        <taxon>Pseudomonadota</taxon>
        <taxon>Gammaproteobacteria</taxon>
        <taxon>Vibrionales</taxon>
        <taxon>Vibrionaceae</taxon>
        <taxon>Vibrio</taxon>
    </lineage>
</organism>
<evidence type="ECO:0000313" key="3">
    <source>
        <dbReference type="EMBL" id="MYM58562.1"/>
    </source>
</evidence>
<dbReference type="EMBL" id="WWEU01000001">
    <property type="protein sequence ID" value="MYM58562.1"/>
    <property type="molecule type" value="Genomic_DNA"/>
</dbReference>
<evidence type="ECO:0000256" key="1">
    <source>
        <dbReference type="SAM" id="Coils"/>
    </source>
</evidence>
<dbReference type="RefSeq" id="WP_160927509.1">
    <property type="nucleotide sequence ID" value="NZ_WWEU01000001.1"/>
</dbReference>